<comment type="similarity">
    <text evidence="6">Belongs to the NnrD/CARKD family.</text>
</comment>
<dbReference type="Gene3D" id="3.40.1190.20">
    <property type="match status" value="1"/>
</dbReference>
<dbReference type="STRING" id="1618356.UU93_C0004G0018"/>
<comment type="subunit">
    <text evidence="6">Homotetramer.</text>
</comment>
<comment type="caution">
    <text evidence="6">Lacks conserved residue(s) required for the propagation of feature annotation.</text>
</comment>
<feature type="binding site" evidence="6">
    <location>
        <begin position="191"/>
        <end position="195"/>
    </location>
    <ligand>
        <name>AMP</name>
        <dbReference type="ChEBI" id="CHEBI:456215"/>
    </ligand>
</feature>
<dbReference type="CDD" id="cd01171">
    <property type="entry name" value="YXKO-related"/>
    <property type="match status" value="1"/>
</dbReference>
<feature type="binding site" evidence="6">
    <location>
        <position position="220"/>
    </location>
    <ligand>
        <name>(6S)-NADPHX</name>
        <dbReference type="ChEBI" id="CHEBI:64076"/>
    </ligand>
</feature>
<dbReference type="HAMAP" id="MF_01965">
    <property type="entry name" value="NADHX_dehydratase"/>
    <property type="match status" value="1"/>
</dbReference>
<evidence type="ECO:0000256" key="2">
    <source>
        <dbReference type="ARBA" id="ARBA00022840"/>
    </source>
</evidence>
<feature type="binding site" evidence="6">
    <location>
        <position position="40"/>
    </location>
    <ligand>
        <name>(6S)-NADPHX</name>
        <dbReference type="ChEBI" id="CHEBI:64076"/>
    </ligand>
</feature>
<dbReference type="GO" id="GO:0110051">
    <property type="term" value="P:metabolite repair"/>
    <property type="evidence" value="ECO:0007669"/>
    <property type="project" value="TreeGrafter"/>
</dbReference>
<keyword evidence="3 6" id="KW-0521">NADP</keyword>
<dbReference type="PROSITE" id="PS01050">
    <property type="entry name" value="YJEF_C_2"/>
    <property type="match status" value="1"/>
</dbReference>
<protein>
    <recommendedName>
        <fullName evidence="6">ADP-dependent (S)-NAD(P)H-hydrate dehydratase</fullName>
        <ecNumber evidence="6">4.2.1.136</ecNumber>
    </recommendedName>
    <alternativeName>
        <fullName evidence="6">ADP-dependent NAD(P)HX dehydratase</fullName>
    </alternativeName>
</protein>
<dbReference type="InterPro" id="IPR017953">
    <property type="entry name" value="Carbohydrate_kinase_pred_CS"/>
</dbReference>
<dbReference type="PROSITE" id="PS51383">
    <property type="entry name" value="YJEF_C_3"/>
    <property type="match status" value="1"/>
</dbReference>
<proteinExistence type="inferred from homology"/>
<gene>
    <name evidence="6" type="primary">nnrD</name>
    <name evidence="8" type="ORF">UU93_C0004G0018</name>
</gene>
<organism evidence="8 9">
    <name type="scientific">Candidatus Amesbacteria bacterium GW2011_GWA2_42_12</name>
    <dbReference type="NCBI Taxonomy" id="1618356"/>
    <lineage>
        <taxon>Bacteria</taxon>
        <taxon>Candidatus Amesiibacteriota</taxon>
    </lineage>
</organism>
<sequence>MNIKFSQAELKKLWKPREDSSGEDNGQVTIIGGSSLFHGAPMLAVKAASRLVDMVFFGSPERNLENIAKLNSFIWIPWNEIDVYVKKSEAVLIGPGFMRFRSEEVTDEEKLACDEECRKTREITQRLLQKFPEKKWVIDGGSLQTMEVEWIPQRAILTPNIKEFELLFNAQCSMHNAQENAKKYNCVIVAKGPVTYVTDGEITYEVDGGNAGLTKGGTGDTLAGVITGLFAKNDGLQAAAAGTYLIKKTAEMLYKKVGYNFNADDVAENVFEVFEKLRNS</sequence>
<feature type="binding site" evidence="6">
    <location>
        <position position="219"/>
    </location>
    <ligand>
        <name>AMP</name>
        <dbReference type="ChEBI" id="CHEBI:456215"/>
    </ligand>
</feature>
<name>A0A0G1AFR6_9BACT</name>
<dbReference type="SUPFAM" id="SSF53613">
    <property type="entry name" value="Ribokinase-like"/>
    <property type="match status" value="1"/>
</dbReference>
<evidence type="ECO:0000259" key="7">
    <source>
        <dbReference type="PROSITE" id="PS51383"/>
    </source>
</evidence>
<dbReference type="EMBL" id="LCCN01000004">
    <property type="protein sequence ID" value="KKS32971.1"/>
    <property type="molecule type" value="Genomic_DNA"/>
</dbReference>
<dbReference type="InterPro" id="IPR029056">
    <property type="entry name" value="Ribokinase-like"/>
</dbReference>
<dbReference type="GO" id="GO:0005524">
    <property type="term" value="F:ATP binding"/>
    <property type="evidence" value="ECO:0007669"/>
    <property type="project" value="UniProtKB-KW"/>
</dbReference>
<reference evidence="8 9" key="1">
    <citation type="journal article" date="2015" name="Nature">
        <title>rRNA introns, odd ribosomes, and small enigmatic genomes across a large radiation of phyla.</title>
        <authorList>
            <person name="Brown C.T."/>
            <person name="Hug L.A."/>
            <person name="Thomas B.C."/>
            <person name="Sharon I."/>
            <person name="Castelle C.J."/>
            <person name="Singh A."/>
            <person name="Wilkins M.J."/>
            <person name="Williams K.H."/>
            <person name="Banfield J.F."/>
        </authorList>
    </citation>
    <scope>NUCLEOTIDE SEQUENCE [LARGE SCALE GENOMIC DNA]</scope>
</reference>
<evidence type="ECO:0000256" key="5">
    <source>
        <dbReference type="ARBA" id="ARBA00023239"/>
    </source>
</evidence>
<evidence type="ECO:0000313" key="9">
    <source>
        <dbReference type="Proteomes" id="UP000034160"/>
    </source>
</evidence>
<dbReference type="EC" id="4.2.1.136" evidence="6"/>
<keyword evidence="5 6" id="KW-0456">Lyase</keyword>
<dbReference type="GO" id="GO:0052855">
    <property type="term" value="F:ADP-dependent NAD(P)H-hydrate dehydratase activity"/>
    <property type="evidence" value="ECO:0007669"/>
    <property type="project" value="UniProtKB-UniRule"/>
</dbReference>
<feature type="domain" description="YjeF C-terminal" evidence="7">
    <location>
        <begin position="5"/>
        <end position="277"/>
    </location>
</feature>
<comment type="caution">
    <text evidence="8">The sequence shown here is derived from an EMBL/GenBank/DDBJ whole genome shotgun (WGS) entry which is preliminary data.</text>
</comment>
<evidence type="ECO:0000256" key="4">
    <source>
        <dbReference type="ARBA" id="ARBA00023027"/>
    </source>
</evidence>
<evidence type="ECO:0000256" key="1">
    <source>
        <dbReference type="ARBA" id="ARBA00022741"/>
    </source>
</evidence>
<comment type="catalytic activity">
    <reaction evidence="6">
        <text>(6S)-NADPHX + ADP = AMP + phosphate + NADPH + H(+)</text>
        <dbReference type="Rhea" id="RHEA:32235"/>
        <dbReference type="ChEBI" id="CHEBI:15378"/>
        <dbReference type="ChEBI" id="CHEBI:43474"/>
        <dbReference type="ChEBI" id="CHEBI:57783"/>
        <dbReference type="ChEBI" id="CHEBI:64076"/>
        <dbReference type="ChEBI" id="CHEBI:456215"/>
        <dbReference type="ChEBI" id="CHEBI:456216"/>
        <dbReference type="EC" id="4.2.1.136"/>
    </reaction>
</comment>
<evidence type="ECO:0000256" key="6">
    <source>
        <dbReference type="HAMAP-Rule" id="MF_01965"/>
    </source>
</evidence>
<keyword evidence="1 6" id="KW-0547">Nucleotide-binding</keyword>
<dbReference type="PANTHER" id="PTHR12592">
    <property type="entry name" value="ATP-DEPENDENT (S)-NAD(P)H-HYDRATE DEHYDRATASE FAMILY MEMBER"/>
    <property type="match status" value="1"/>
</dbReference>
<dbReference type="Pfam" id="PF01256">
    <property type="entry name" value="Carb_kinase"/>
    <property type="match status" value="1"/>
</dbReference>
<dbReference type="InterPro" id="IPR000631">
    <property type="entry name" value="CARKD"/>
</dbReference>
<accession>A0A0G1AFR6</accession>
<evidence type="ECO:0000313" key="8">
    <source>
        <dbReference type="EMBL" id="KKS32971.1"/>
    </source>
</evidence>
<evidence type="ECO:0000256" key="3">
    <source>
        <dbReference type="ARBA" id="ARBA00022857"/>
    </source>
</evidence>
<comment type="catalytic activity">
    <reaction evidence="6">
        <text>(6S)-NADHX + ADP = AMP + phosphate + NADH + H(+)</text>
        <dbReference type="Rhea" id="RHEA:32223"/>
        <dbReference type="ChEBI" id="CHEBI:15378"/>
        <dbReference type="ChEBI" id="CHEBI:43474"/>
        <dbReference type="ChEBI" id="CHEBI:57945"/>
        <dbReference type="ChEBI" id="CHEBI:64074"/>
        <dbReference type="ChEBI" id="CHEBI:456215"/>
        <dbReference type="ChEBI" id="CHEBI:456216"/>
        <dbReference type="EC" id="4.2.1.136"/>
    </reaction>
</comment>
<dbReference type="Proteomes" id="UP000034160">
    <property type="component" value="Unassembled WGS sequence"/>
</dbReference>
<comment type="function">
    <text evidence="6">Catalyzes the dehydration of the S-form of NAD(P)HX at the expense of ADP, which is converted to AMP. Together with NAD(P)HX epimerase, which catalyzes the epimerization of the S- and R-forms, the enzyme allows the repair of both epimers of NAD(P)HX, a damaged form of NAD(P)H that is a result of enzymatic or heat-dependent hydration.</text>
</comment>
<dbReference type="PANTHER" id="PTHR12592:SF0">
    <property type="entry name" value="ATP-DEPENDENT (S)-NAD(P)H-HYDRATE DEHYDRATASE"/>
    <property type="match status" value="1"/>
</dbReference>
<dbReference type="AlphaFoldDB" id="A0A0G1AFR6"/>
<feature type="binding site" evidence="6">
    <location>
        <position position="96"/>
    </location>
    <ligand>
        <name>(6S)-NADPHX</name>
        <dbReference type="ChEBI" id="CHEBI:64076"/>
    </ligand>
</feature>
<keyword evidence="2 6" id="KW-0067">ATP-binding</keyword>
<keyword evidence="4 6" id="KW-0520">NAD</keyword>
<dbReference type="GO" id="GO:0046496">
    <property type="term" value="P:nicotinamide nucleotide metabolic process"/>
    <property type="evidence" value="ECO:0007669"/>
    <property type="project" value="UniProtKB-UniRule"/>
</dbReference>
<comment type="cofactor">
    <cofactor evidence="6">
        <name>Mg(2+)</name>
        <dbReference type="ChEBI" id="CHEBI:18420"/>
    </cofactor>
</comment>